<dbReference type="Pfam" id="PF04773">
    <property type="entry name" value="FecR"/>
    <property type="match status" value="1"/>
</dbReference>
<evidence type="ECO:0000313" key="3">
    <source>
        <dbReference type="EMBL" id="MBB1488220.1"/>
    </source>
</evidence>
<sequence length="548" mass="59386">MHTEQFLHKLTQRFISPVKPGKQVLSLTMTALLFQSAAAYAQKNEHDQKKQPAAGHVSLVIGIAYAEGPERSKRQKLSSGMPVYEKDRLVTSSGGHVHIRFIDNGLVSLRPDSQLEIAHYTYNASMPEKSTIKFNLEEGIARSVSGTGAKAARHRFRMNTPIAAIGVRGTDFVVSAGKQDVRAIVNEGIIVVAPFSDQCTASALGPCNVNAVELNGLSKQMLEYNTLLDKPRLVPVNAPDLPDVSQQQSSAPEKKQVTASEQTSDQDQQASSESDNSSTEKDSTASEEQTAGQKTSGTNSSQTENTDNNTASDSSAIPDNTTDSSTADNEAASEGSDTSGIIQGADTDTTDEDIRETITDRLSDSLPGVIDYTPTAPLDTNALKRRQLAWGRWGQTMPNDVYMLKPGDLSGRKVTVGNTRYALYRLDTGATEVQAGLGDVNLNLRHAQVNYNEKGGSTDAMRVSGGWLNINFNNQTFRTGLTMDHNKTGDVLFSAEGDINKHGYFSSKTNDSQMAGAVSLDSREAGYFFEKQLENGFIEGTTLWERPE</sequence>
<dbReference type="EMBL" id="JACJFM010000025">
    <property type="protein sequence ID" value="MBB1488220.1"/>
    <property type="molecule type" value="Genomic_DNA"/>
</dbReference>
<feature type="compositionally biased region" description="Polar residues" evidence="1">
    <location>
        <begin position="286"/>
        <end position="328"/>
    </location>
</feature>
<dbReference type="AlphaFoldDB" id="A0A839IU58"/>
<keyword evidence="4" id="KW-1185">Reference proteome</keyword>
<dbReference type="InterPro" id="IPR006860">
    <property type="entry name" value="FecR"/>
</dbReference>
<gene>
    <name evidence="3" type="ORF">H4O21_16580</name>
</gene>
<dbReference type="RefSeq" id="WP_182809993.1">
    <property type="nucleotide sequence ID" value="NZ_JACJFM010000025.1"/>
</dbReference>
<dbReference type="Gene3D" id="2.60.120.1440">
    <property type="match status" value="1"/>
</dbReference>
<protein>
    <submittedName>
        <fullName evidence="3">FecR domain-containing protein</fullName>
    </submittedName>
</protein>
<name>A0A839IU58_9GAMM</name>
<accession>A0A839IU58</accession>
<feature type="region of interest" description="Disordered" evidence="1">
    <location>
        <begin position="237"/>
        <end position="352"/>
    </location>
</feature>
<comment type="caution">
    <text evidence="3">The sequence shown here is derived from an EMBL/GenBank/DDBJ whole genome shotgun (WGS) entry which is preliminary data.</text>
</comment>
<evidence type="ECO:0000259" key="2">
    <source>
        <dbReference type="Pfam" id="PF04773"/>
    </source>
</evidence>
<organism evidence="3 4">
    <name type="scientific">Oceanospirillum sediminis</name>
    <dbReference type="NCBI Taxonomy" id="2760088"/>
    <lineage>
        <taxon>Bacteria</taxon>
        <taxon>Pseudomonadati</taxon>
        <taxon>Pseudomonadota</taxon>
        <taxon>Gammaproteobacteria</taxon>
        <taxon>Oceanospirillales</taxon>
        <taxon>Oceanospirillaceae</taxon>
        <taxon>Oceanospirillum</taxon>
    </lineage>
</organism>
<evidence type="ECO:0000313" key="4">
    <source>
        <dbReference type="Proteomes" id="UP000565262"/>
    </source>
</evidence>
<dbReference type="PANTHER" id="PTHR38731">
    <property type="entry name" value="LIPL45-RELATED LIPOPROTEIN-RELATED"/>
    <property type="match status" value="1"/>
</dbReference>
<evidence type="ECO:0000256" key="1">
    <source>
        <dbReference type="SAM" id="MobiDB-lite"/>
    </source>
</evidence>
<dbReference type="Proteomes" id="UP000565262">
    <property type="component" value="Unassembled WGS sequence"/>
</dbReference>
<feature type="domain" description="FecR protein" evidence="2">
    <location>
        <begin position="87"/>
        <end position="189"/>
    </location>
</feature>
<proteinExistence type="predicted"/>
<feature type="compositionally biased region" description="Low complexity" evidence="1">
    <location>
        <begin position="258"/>
        <end position="277"/>
    </location>
</feature>
<reference evidence="3 4" key="1">
    <citation type="submission" date="2020-08" db="EMBL/GenBank/DDBJ databases">
        <title>Oceanospirillum sp. nov. isolated from marine sediment.</title>
        <authorList>
            <person name="Ji X."/>
        </authorList>
    </citation>
    <scope>NUCLEOTIDE SEQUENCE [LARGE SCALE GENOMIC DNA]</scope>
    <source>
        <strain evidence="3 4">D5</strain>
    </source>
</reference>